<dbReference type="Gene3D" id="3.30.450.20">
    <property type="entry name" value="PAS domain"/>
    <property type="match status" value="2"/>
</dbReference>
<evidence type="ECO:0000313" key="6">
    <source>
        <dbReference type="Proteomes" id="UP001597362"/>
    </source>
</evidence>
<gene>
    <name evidence="5" type="ORF">ACFSJH_15290</name>
</gene>
<dbReference type="PANTHER" id="PTHR44757:SF2">
    <property type="entry name" value="BIOFILM ARCHITECTURE MAINTENANCE PROTEIN MBAA"/>
    <property type="match status" value="1"/>
</dbReference>
<dbReference type="InterPro" id="IPR000160">
    <property type="entry name" value="GGDEF_dom"/>
</dbReference>
<dbReference type="PANTHER" id="PTHR44757">
    <property type="entry name" value="DIGUANYLATE CYCLASE DGCP"/>
    <property type="match status" value="1"/>
</dbReference>
<dbReference type="CDD" id="cd01948">
    <property type="entry name" value="EAL"/>
    <property type="match status" value="1"/>
</dbReference>
<dbReference type="SUPFAM" id="SSF55073">
    <property type="entry name" value="Nucleotide cyclase"/>
    <property type="match status" value="1"/>
</dbReference>
<evidence type="ECO:0000259" key="1">
    <source>
        <dbReference type="PROSITE" id="PS50112"/>
    </source>
</evidence>
<feature type="domain" description="GGDEF" evidence="4">
    <location>
        <begin position="316"/>
        <end position="451"/>
    </location>
</feature>
<dbReference type="CDD" id="cd01949">
    <property type="entry name" value="GGDEF"/>
    <property type="match status" value="1"/>
</dbReference>
<dbReference type="SMART" id="SM00086">
    <property type="entry name" value="PAC"/>
    <property type="match status" value="2"/>
</dbReference>
<organism evidence="5 6">
    <name type="scientific">Paenibacillus yanchengensis</name>
    <dbReference type="NCBI Taxonomy" id="2035833"/>
    <lineage>
        <taxon>Bacteria</taxon>
        <taxon>Bacillati</taxon>
        <taxon>Bacillota</taxon>
        <taxon>Bacilli</taxon>
        <taxon>Bacillales</taxon>
        <taxon>Paenibacillaceae</taxon>
        <taxon>Paenibacillus</taxon>
    </lineage>
</organism>
<accession>A0ABW4YNM9</accession>
<feature type="domain" description="PAC" evidence="2">
    <location>
        <begin position="105"/>
        <end position="159"/>
    </location>
</feature>
<dbReference type="InterPro" id="IPR000700">
    <property type="entry name" value="PAS-assoc_C"/>
</dbReference>
<dbReference type="Pfam" id="PF13426">
    <property type="entry name" value="PAS_9"/>
    <property type="match status" value="1"/>
</dbReference>
<reference evidence="6" key="1">
    <citation type="journal article" date="2019" name="Int. J. Syst. Evol. Microbiol.">
        <title>The Global Catalogue of Microorganisms (GCM) 10K type strain sequencing project: providing services to taxonomists for standard genome sequencing and annotation.</title>
        <authorList>
            <consortium name="The Broad Institute Genomics Platform"/>
            <consortium name="The Broad Institute Genome Sequencing Center for Infectious Disease"/>
            <person name="Wu L."/>
            <person name="Ma J."/>
        </authorList>
    </citation>
    <scope>NUCLEOTIDE SEQUENCE [LARGE SCALE GENOMIC DNA]</scope>
    <source>
        <strain evidence="6">GH52</strain>
    </source>
</reference>
<feature type="domain" description="EAL" evidence="3">
    <location>
        <begin position="460"/>
        <end position="712"/>
    </location>
</feature>
<evidence type="ECO:0000313" key="5">
    <source>
        <dbReference type="EMBL" id="MFD2117094.1"/>
    </source>
</evidence>
<dbReference type="InterPro" id="IPR035919">
    <property type="entry name" value="EAL_sf"/>
</dbReference>
<evidence type="ECO:0000259" key="4">
    <source>
        <dbReference type="PROSITE" id="PS50887"/>
    </source>
</evidence>
<dbReference type="PROSITE" id="PS50112">
    <property type="entry name" value="PAS"/>
    <property type="match status" value="2"/>
</dbReference>
<dbReference type="PROSITE" id="PS50887">
    <property type="entry name" value="GGDEF"/>
    <property type="match status" value="1"/>
</dbReference>
<dbReference type="Pfam" id="PF00563">
    <property type="entry name" value="EAL"/>
    <property type="match status" value="1"/>
</dbReference>
<dbReference type="InterPro" id="IPR001633">
    <property type="entry name" value="EAL_dom"/>
</dbReference>
<dbReference type="SUPFAM" id="SSF55785">
    <property type="entry name" value="PYP-like sensor domain (PAS domain)"/>
    <property type="match status" value="2"/>
</dbReference>
<dbReference type="Gene3D" id="3.30.70.270">
    <property type="match status" value="1"/>
</dbReference>
<dbReference type="Pfam" id="PF00990">
    <property type="entry name" value="GGDEF"/>
    <property type="match status" value="1"/>
</dbReference>
<dbReference type="InterPro" id="IPR001610">
    <property type="entry name" value="PAC"/>
</dbReference>
<dbReference type="InterPro" id="IPR000014">
    <property type="entry name" value="PAS"/>
</dbReference>
<dbReference type="SMART" id="SM00267">
    <property type="entry name" value="GGDEF"/>
    <property type="match status" value="1"/>
</dbReference>
<dbReference type="InterPro" id="IPR029787">
    <property type="entry name" value="Nucleotide_cyclase"/>
</dbReference>
<dbReference type="Pfam" id="PF08447">
    <property type="entry name" value="PAS_3"/>
    <property type="match status" value="1"/>
</dbReference>
<evidence type="ECO:0000259" key="2">
    <source>
        <dbReference type="PROSITE" id="PS50113"/>
    </source>
</evidence>
<dbReference type="InterPro" id="IPR052155">
    <property type="entry name" value="Biofilm_reg_signaling"/>
</dbReference>
<feature type="domain" description="PAC" evidence="2">
    <location>
        <begin position="232"/>
        <end position="284"/>
    </location>
</feature>
<dbReference type="NCBIfam" id="TIGR00229">
    <property type="entry name" value="sensory_box"/>
    <property type="match status" value="2"/>
</dbReference>
<protein>
    <submittedName>
        <fullName evidence="5">EAL domain-containing protein</fullName>
    </submittedName>
</protein>
<name>A0ABW4YNM9_9BACL</name>
<dbReference type="EMBL" id="JBHUHO010000033">
    <property type="protein sequence ID" value="MFD2117094.1"/>
    <property type="molecule type" value="Genomic_DNA"/>
</dbReference>
<keyword evidence="6" id="KW-1185">Reference proteome</keyword>
<dbReference type="NCBIfam" id="TIGR00254">
    <property type="entry name" value="GGDEF"/>
    <property type="match status" value="1"/>
</dbReference>
<dbReference type="InterPro" id="IPR035965">
    <property type="entry name" value="PAS-like_dom_sf"/>
</dbReference>
<dbReference type="InterPro" id="IPR013655">
    <property type="entry name" value="PAS_fold_3"/>
</dbReference>
<dbReference type="Gene3D" id="3.20.20.450">
    <property type="entry name" value="EAL domain"/>
    <property type="match status" value="1"/>
</dbReference>
<comment type="caution">
    <text evidence="5">The sequence shown here is derived from an EMBL/GenBank/DDBJ whole genome shotgun (WGS) entry which is preliminary data.</text>
</comment>
<dbReference type="InterPro" id="IPR043128">
    <property type="entry name" value="Rev_trsase/Diguanyl_cyclase"/>
</dbReference>
<dbReference type="SMART" id="SM00091">
    <property type="entry name" value="PAS"/>
    <property type="match status" value="2"/>
</dbReference>
<dbReference type="CDD" id="cd00130">
    <property type="entry name" value="PAS"/>
    <property type="match status" value="2"/>
</dbReference>
<dbReference type="SUPFAM" id="SSF141868">
    <property type="entry name" value="EAL domain-like"/>
    <property type="match status" value="1"/>
</dbReference>
<proteinExistence type="predicted"/>
<dbReference type="Proteomes" id="UP001597362">
    <property type="component" value="Unassembled WGS sequence"/>
</dbReference>
<dbReference type="SMART" id="SM00052">
    <property type="entry name" value="EAL"/>
    <property type="match status" value="1"/>
</dbReference>
<feature type="domain" description="PAS" evidence="1">
    <location>
        <begin position="35"/>
        <end position="79"/>
    </location>
</feature>
<dbReference type="RefSeq" id="WP_377773905.1">
    <property type="nucleotide sequence ID" value="NZ_JBHUHO010000033.1"/>
</dbReference>
<evidence type="ECO:0000259" key="3">
    <source>
        <dbReference type="PROSITE" id="PS50883"/>
    </source>
</evidence>
<feature type="domain" description="PAS" evidence="1">
    <location>
        <begin position="160"/>
        <end position="228"/>
    </location>
</feature>
<dbReference type="PROSITE" id="PS50113">
    <property type="entry name" value="PAC"/>
    <property type="match status" value="2"/>
</dbReference>
<sequence>MIEKDRENQHQPFSYSFESELFLLQNKQLQAALKESADIKYALDQSSIVAITDRRGKIIYANPMFCEISQYRKEELIGEDHRILNSGTHGKEFFKRMWATIGSGKVWRAEICNKAKDGSFYWVDTTIVPFLDEQGKSYQYISIRNDITDRKLVEAELKSKEEKYRIITENSSDLIVLMDDQLQLLYTSPSYWNALGVERDEKQQLHSNLLDFLHIDDQQRVPYMLSRSKLPFSIEFRFMHTSGSSIDMEATFNLVPSQPDRPTSYVVVMRDITERKRSEQMIYYLAYHDTLTDVPNRRLFMEKLEQGVLQAKRECAALAVISFDIDRFKDINDSFGHEMGDFCLIEVVQRVNSCLPTSSVLSRLGGDEFAVMLPLQVGGGEHDVSILIKRIQQILEQPVQLGDWQHQLTCSFGIAIFPDHGQQADELLNRANRALEEIKKGGRNSFYIFQKEMEDYSLERILLENELKKAIAEQLFYLDYQPKVNLQTKELVGMEVLIRWRHPELGTIPPNKFIPIAEESGLIIAMGEWVLMQACQQAKQWQVAGYPKLLMSVNLSVRQFHQHDIIDRLKAILHHTKLEPQYLELEITESAFFAMDYTIHILHQLRELGVRLAIDDFGTGYSSFNYIKQFPVHTLKIDRTFIADVHHNKESQAIVKAILVMAETLDLQVVAEGIECEQQFSFLQENGCTLGQGFYISKPISDRLFEQYMHQL</sequence>
<dbReference type="PROSITE" id="PS50883">
    <property type="entry name" value="EAL"/>
    <property type="match status" value="1"/>
</dbReference>